<dbReference type="EMBL" id="CDMZ01000786">
    <property type="protein sequence ID" value="CEM21464.1"/>
    <property type="molecule type" value="Genomic_DNA"/>
</dbReference>
<accession>A0A0G4G0I6</accession>
<dbReference type="VEuPathDB" id="CryptoDB:Cvel_19645"/>
<sequence length="103" mass="11764">MAELSRADDAKVVLVKDASDIYAEYGMRPTHIDFLNGLGAYVHFESADDPQNEDARFLSELSEEQLARIGKEFLRMRAELKRRGMVTGDEHKFEENSQIKVSE</sequence>
<proteinExistence type="predicted"/>
<dbReference type="AlphaFoldDB" id="A0A0G4G0I6"/>
<gene>
    <name evidence="1" type="ORF">Cvel_19645</name>
</gene>
<protein>
    <submittedName>
        <fullName evidence="1">Uncharacterized protein</fullName>
    </submittedName>
</protein>
<organism evidence="1">
    <name type="scientific">Chromera velia CCMP2878</name>
    <dbReference type="NCBI Taxonomy" id="1169474"/>
    <lineage>
        <taxon>Eukaryota</taxon>
        <taxon>Sar</taxon>
        <taxon>Alveolata</taxon>
        <taxon>Colpodellida</taxon>
        <taxon>Chromeraceae</taxon>
        <taxon>Chromera</taxon>
    </lineage>
</organism>
<name>A0A0G4G0I6_9ALVE</name>
<evidence type="ECO:0000313" key="1">
    <source>
        <dbReference type="EMBL" id="CEM21464.1"/>
    </source>
</evidence>
<reference evidence="1" key="1">
    <citation type="submission" date="2014-11" db="EMBL/GenBank/DDBJ databases">
        <authorList>
            <person name="Otto D Thomas"/>
            <person name="Naeem Raeece"/>
        </authorList>
    </citation>
    <scope>NUCLEOTIDE SEQUENCE</scope>
</reference>